<feature type="compositionally biased region" description="Basic and acidic residues" evidence="1">
    <location>
        <begin position="374"/>
        <end position="385"/>
    </location>
</feature>
<reference evidence="2" key="1">
    <citation type="journal article" date="2021" name="J Fungi (Basel)">
        <title>Genomic and Metabolomic Analyses of the Marine Fungus Emericellopsis cladophorae: Insights into Saltwater Adaptability Mechanisms and Its Biosynthetic Potential.</title>
        <authorList>
            <person name="Goncalves M.F.M."/>
            <person name="Hilario S."/>
            <person name="Van de Peer Y."/>
            <person name="Esteves A.C."/>
            <person name="Alves A."/>
        </authorList>
    </citation>
    <scope>NUCLEOTIDE SEQUENCE</scope>
    <source>
        <strain evidence="2">MUM 19.33</strain>
    </source>
</reference>
<dbReference type="OrthoDB" id="4716584at2759"/>
<evidence type="ECO:0000256" key="1">
    <source>
        <dbReference type="SAM" id="MobiDB-lite"/>
    </source>
</evidence>
<gene>
    <name evidence="2" type="ORF">J7T54_001456</name>
</gene>
<comment type="caution">
    <text evidence="2">The sequence shown here is derived from an EMBL/GenBank/DDBJ whole genome shotgun (WGS) entry which is preliminary data.</text>
</comment>
<sequence>MGEPRETKRRFAPVPIETTFQSNRATQRVGPTAELTPEASPVSATPPPREFGGERRRFAPQLIETSRRAYRVGDAGPATKPTDKTDITPYTKNIYNATKPRGRRRLDSINSDGPSLWTMPPTRRETEDPAVKNYLLELAAKEADRQIQEAALAAFPNSRAREGGVAHFYYRESSGSDESPEEGGLPISEPARDHPSRTRRKSSNLGMTWWHKHMQDHYKQKGLDRGDEEAVVDTDDKDVRMVSDAELDNMEFTMPPDALWTTSGKASPVTRRDSGEVAAARAAADAALGARNEDAVMRDAPPPVITKAPELPYPKSAFNKPAAQPVQSAGRPFGQFAYKPDAAQLAKASQLQSPPMLGKDIRFRRCPSPKLTKLEPNHPFFHDPDASGNRDTSGKGGLWNGYCFNSGRDAPRPAPQMGPRMLATPAVPGSPAEPADADSRSISEEPASLFSTAGSSIDTASTSEYRLKNGQAQGLHSVDERLRREKADAERNEKITQEFNDEFITQVFNYLSLGYPATACIFDEELAKVSHTSIDELRSRDEQQNAKGHMLELQIGNTKEEDRCPRWRALKTYVLEWARQHPNLDNLDPLAWGVRERRGSWAF</sequence>
<reference evidence="2" key="2">
    <citation type="submission" date="2022-07" db="EMBL/GenBank/DDBJ databases">
        <authorList>
            <person name="Goncalves M.F.M."/>
            <person name="Hilario S."/>
            <person name="Van De Peer Y."/>
            <person name="Esteves A.C."/>
            <person name="Alves A."/>
        </authorList>
    </citation>
    <scope>NUCLEOTIDE SEQUENCE</scope>
    <source>
        <strain evidence="2">MUM 19.33</strain>
    </source>
</reference>
<dbReference type="Proteomes" id="UP001055219">
    <property type="component" value="Unassembled WGS sequence"/>
</dbReference>
<feature type="region of interest" description="Disordered" evidence="1">
    <location>
        <begin position="410"/>
        <end position="486"/>
    </location>
</feature>
<dbReference type="GeneID" id="75827975"/>
<organism evidence="2 3">
    <name type="scientific">Emericellopsis cladophorae</name>
    <dbReference type="NCBI Taxonomy" id="2686198"/>
    <lineage>
        <taxon>Eukaryota</taxon>
        <taxon>Fungi</taxon>
        <taxon>Dikarya</taxon>
        <taxon>Ascomycota</taxon>
        <taxon>Pezizomycotina</taxon>
        <taxon>Sordariomycetes</taxon>
        <taxon>Hypocreomycetidae</taxon>
        <taxon>Hypocreales</taxon>
        <taxon>Bionectriaceae</taxon>
        <taxon>Emericellopsis</taxon>
    </lineage>
</organism>
<feature type="region of interest" description="Disordered" evidence="1">
    <location>
        <begin position="172"/>
        <end position="206"/>
    </location>
</feature>
<keyword evidence="3" id="KW-1185">Reference proteome</keyword>
<dbReference type="AlphaFoldDB" id="A0A9P9Y0W5"/>
<dbReference type="RefSeq" id="XP_051362350.1">
    <property type="nucleotide sequence ID" value="XM_051506336.1"/>
</dbReference>
<evidence type="ECO:0000313" key="3">
    <source>
        <dbReference type="Proteomes" id="UP001055219"/>
    </source>
</evidence>
<feature type="compositionally biased region" description="Polar residues" evidence="1">
    <location>
        <begin position="449"/>
        <end position="474"/>
    </location>
</feature>
<accession>A0A9P9Y0W5</accession>
<feature type="region of interest" description="Disordered" evidence="1">
    <location>
        <begin position="1"/>
        <end position="124"/>
    </location>
</feature>
<dbReference type="EMBL" id="JAGIXG020000021">
    <property type="protein sequence ID" value="KAI6781494.1"/>
    <property type="molecule type" value="Genomic_DNA"/>
</dbReference>
<feature type="compositionally biased region" description="Basic and acidic residues" evidence="1">
    <location>
        <begin position="477"/>
        <end position="486"/>
    </location>
</feature>
<protein>
    <submittedName>
        <fullName evidence="2">Uncharacterized protein</fullName>
    </submittedName>
</protein>
<evidence type="ECO:0000313" key="2">
    <source>
        <dbReference type="EMBL" id="KAI6781494.1"/>
    </source>
</evidence>
<proteinExistence type="predicted"/>
<feature type="region of interest" description="Disordered" evidence="1">
    <location>
        <begin position="374"/>
        <end position="393"/>
    </location>
</feature>
<name>A0A9P9Y0W5_9HYPO</name>